<gene>
    <name evidence="5" type="ORF">EHQ58_10080</name>
</gene>
<dbReference type="InterPro" id="IPR012893">
    <property type="entry name" value="HipA-like_C"/>
</dbReference>
<evidence type="ECO:0000256" key="2">
    <source>
        <dbReference type="ARBA" id="ARBA00022679"/>
    </source>
</evidence>
<dbReference type="Gene3D" id="1.10.1070.20">
    <property type="match status" value="1"/>
</dbReference>
<dbReference type="Pfam" id="PF07804">
    <property type="entry name" value="HipA_C"/>
    <property type="match status" value="1"/>
</dbReference>
<proteinExistence type="inferred from homology"/>
<sequence length="307" mass="35233">MSHCLFCTKPSVAEFHPICANLIFGEEEVPEFSIRLEDFKEIAEKNLSSRISLTGMQSKISLALEDIGENKAKPARVHIQTDYILRAPSDEYPNLPENEHLTMLMAKQFSFEVATSSLIRLASGELCHLTKRSDRKDGIKLAQEDFCQLTERLTEDKYKGSYESIARWIRSNTTAPGIDLVRFFELVLFSYLTGNSDMHLKNFSIQTDLDGRIRLAPAYDLLSVHMILPEDKEEMALTLNGKKNKISTKDWEEFANSITLPTNVFEKTMEAFKSKIPILINLIESYPFTDSFQKRYVQLLKTRMKKI</sequence>
<reference evidence="5" key="1">
    <citation type="journal article" date="2019" name="PLoS Negl. Trop. Dis.">
        <title>Revisiting the worldwide diversity of Leptospira species in the environment.</title>
        <authorList>
            <person name="Vincent A.T."/>
            <person name="Schiettekatte O."/>
            <person name="Bourhy P."/>
            <person name="Veyrier F.J."/>
            <person name="Picardeau M."/>
        </authorList>
    </citation>
    <scope>NUCLEOTIDE SEQUENCE [LARGE SCALE GENOMIC DNA]</scope>
    <source>
        <strain evidence="5">201702476</strain>
    </source>
</reference>
<organism evidence="5 6">
    <name type="scientific">Leptospira ognonensis</name>
    <dbReference type="NCBI Taxonomy" id="2484945"/>
    <lineage>
        <taxon>Bacteria</taxon>
        <taxon>Pseudomonadati</taxon>
        <taxon>Spirochaetota</taxon>
        <taxon>Spirochaetia</taxon>
        <taxon>Leptospirales</taxon>
        <taxon>Leptospiraceae</taxon>
        <taxon>Leptospira</taxon>
    </lineage>
</organism>
<keyword evidence="2" id="KW-0808">Transferase</keyword>
<comment type="caution">
    <text evidence="5">The sequence shown here is derived from an EMBL/GenBank/DDBJ whole genome shotgun (WGS) entry which is preliminary data.</text>
</comment>
<dbReference type="AlphaFoldDB" id="A0A4R9JZ54"/>
<keyword evidence="3" id="KW-0418">Kinase</keyword>
<dbReference type="PANTHER" id="PTHR37419">
    <property type="entry name" value="SERINE/THREONINE-PROTEIN KINASE TOXIN HIPA"/>
    <property type="match status" value="1"/>
</dbReference>
<name>A0A4R9JZ54_9LEPT</name>
<accession>A0A4R9JZ54</accession>
<dbReference type="EMBL" id="RQGD01000031">
    <property type="protein sequence ID" value="TGL58659.1"/>
    <property type="molecule type" value="Genomic_DNA"/>
</dbReference>
<evidence type="ECO:0000256" key="3">
    <source>
        <dbReference type="ARBA" id="ARBA00022777"/>
    </source>
</evidence>
<dbReference type="OrthoDB" id="9805913at2"/>
<feature type="domain" description="HipA-like C-terminal" evidence="4">
    <location>
        <begin position="51"/>
        <end position="275"/>
    </location>
</feature>
<dbReference type="InterPro" id="IPR052028">
    <property type="entry name" value="HipA_Ser/Thr_kinase"/>
</dbReference>
<evidence type="ECO:0000313" key="6">
    <source>
        <dbReference type="Proteomes" id="UP000297693"/>
    </source>
</evidence>
<comment type="similarity">
    <text evidence="1">Belongs to the HipA Ser/Thr kinase family.</text>
</comment>
<dbReference type="Proteomes" id="UP000297693">
    <property type="component" value="Unassembled WGS sequence"/>
</dbReference>
<dbReference type="PANTHER" id="PTHR37419:SF1">
    <property type="entry name" value="SERINE_THREONINE-PROTEIN KINASE TOXIN HIPA"/>
    <property type="match status" value="1"/>
</dbReference>
<dbReference type="RefSeq" id="WP_135623780.1">
    <property type="nucleotide sequence ID" value="NZ_RQGD01000031.1"/>
</dbReference>
<evidence type="ECO:0000256" key="1">
    <source>
        <dbReference type="ARBA" id="ARBA00010164"/>
    </source>
</evidence>
<dbReference type="GO" id="GO:0005829">
    <property type="term" value="C:cytosol"/>
    <property type="evidence" value="ECO:0007669"/>
    <property type="project" value="TreeGrafter"/>
</dbReference>
<evidence type="ECO:0000313" key="5">
    <source>
        <dbReference type="EMBL" id="TGL58659.1"/>
    </source>
</evidence>
<evidence type="ECO:0000259" key="4">
    <source>
        <dbReference type="Pfam" id="PF07804"/>
    </source>
</evidence>
<protein>
    <submittedName>
        <fullName evidence="5">Type II toxin-antitoxin system HipA family toxin</fullName>
    </submittedName>
</protein>
<keyword evidence="6" id="KW-1185">Reference proteome</keyword>
<dbReference type="GO" id="GO:0004674">
    <property type="term" value="F:protein serine/threonine kinase activity"/>
    <property type="evidence" value="ECO:0007669"/>
    <property type="project" value="TreeGrafter"/>
</dbReference>